<evidence type="ECO:0000256" key="2">
    <source>
        <dbReference type="ARBA" id="ARBA00022723"/>
    </source>
</evidence>
<keyword evidence="2" id="KW-0479">Metal-binding</keyword>
<dbReference type="InterPro" id="IPR045054">
    <property type="entry name" value="P4HA-like"/>
</dbReference>
<comment type="cofactor">
    <cofactor evidence="1">
        <name>L-ascorbate</name>
        <dbReference type="ChEBI" id="CHEBI:38290"/>
    </cofactor>
</comment>
<evidence type="ECO:0000256" key="5">
    <source>
        <dbReference type="ARBA" id="ARBA00023004"/>
    </source>
</evidence>
<reference evidence="7" key="1">
    <citation type="submission" date="2020-04" db="EMBL/GenBank/DDBJ databases">
        <authorList>
            <person name="Chiriac C."/>
            <person name="Salcher M."/>
            <person name="Ghai R."/>
            <person name="Kavagutti S V."/>
        </authorList>
    </citation>
    <scope>NUCLEOTIDE SEQUENCE</scope>
</reference>
<dbReference type="PANTHER" id="PTHR10869:SF246">
    <property type="entry name" value="TRANSMEMBRANE PROLYL 4-HYDROXYLASE"/>
    <property type="match status" value="1"/>
</dbReference>
<organism evidence="7">
    <name type="scientific">uncultured Caudovirales phage</name>
    <dbReference type="NCBI Taxonomy" id="2100421"/>
    <lineage>
        <taxon>Viruses</taxon>
        <taxon>Duplodnaviria</taxon>
        <taxon>Heunggongvirae</taxon>
        <taxon>Uroviricota</taxon>
        <taxon>Caudoviricetes</taxon>
        <taxon>Peduoviridae</taxon>
        <taxon>Maltschvirus</taxon>
        <taxon>Maltschvirus maltsch</taxon>
    </lineage>
</organism>
<proteinExistence type="predicted"/>
<dbReference type="PANTHER" id="PTHR10869">
    <property type="entry name" value="PROLYL 4-HYDROXYLASE ALPHA SUBUNIT"/>
    <property type="match status" value="1"/>
</dbReference>
<dbReference type="Pfam" id="PF13640">
    <property type="entry name" value="2OG-FeII_Oxy_3"/>
    <property type="match status" value="1"/>
</dbReference>
<dbReference type="SMART" id="SM00702">
    <property type="entry name" value="P4Hc"/>
    <property type="match status" value="1"/>
</dbReference>
<dbReference type="PROSITE" id="PS51471">
    <property type="entry name" value="FE2OG_OXY"/>
    <property type="match status" value="1"/>
</dbReference>
<gene>
    <name evidence="7" type="ORF">UFOVP41_22</name>
</gene>
<evidence type="ECO:0000256" key="3">
    <source>
        <dbReference type="ARBA" id="ARBA00022964"/>
    </source>
</evidence>
<evidence type="ECO:0000259" key="6">
    <source>
        <dbReference type="PROSITE" id="PS51471"/>
    </source>
</evidence>
<evidence type="ECO:0000313" key="7">
    <source>
        <dbReference type="EMBL" id="CAB4123313.1"/>
    </source>
</evidence>
<feature type="domain" description="Fe2OG dioxygenase" evidence="6">
    <location>
        <begin position="100"/>
        <end position="194"/>
    </location>
</feature>
<dbReference type="GO" id="GO:0031418">
    <property type="term" value="F:L-ascorbic acid binding"/>
    <property type="evidence" value="ECO:0007669"/>
    <property type="project" value="InterPro"/>
</dbReference>
<dbReference type="InterPro" id="IPR006620">
    <property type="entry name" value="Pro_4_hyd_alph"/>
</dbReference>
<dbReference type="InterPro" id="IPR044862">
    <property type="entry name" value="Pro_4_hyd_alph_FE2OG_OXY"/>
</dbReference>
<protein>
    <submittedName>
        <fullName evidence="7">PiuC Uncharacterized iron-regulated protein</fullName>
    </submittedName>
</protein>
<keyword evidence="4" id="KW-0560">Oxidoreductase</keyword>
<dbReference type="Gene3D" id="2.60.120.620">
    <property type="entry name" value="q2cbj1_9rhob like domain"/>
    <property type="match status" value="1"/>
</dbReference>
<accession>A0A6J5KQN9</accession>
<evidence type="ECO:0000256" key="1">
    <source>
        <dbReference type="ARBA" id="ARBA00001961"/>
    </source>
</evidence>
<dbReference type="EMBL" id="LR796168">
    <property type="protein sequence ID" value="CAB4123313.1"/>
    <property type="molecule type" value="Genomic_DNA"/>
</dbReference>
<keyword evidence="3" id="KW-0223">Dioxygenase</keyword>
<evidence type="ECO:0000256" key="4">
    <source>
        <dbReference type="ARBA" id="ARBA00023002"/>
    </source>
</evidence>
<sequence>MKKTIETPNSSWAFQIDKTHNWAFMNNVFSPEECKKIIEIGESKLLKKAKINNTNVLSDIRNSEISWLYSVDDMDWAFRRVTEAINHLNNNFFNFDLFGFVEGFQFTKYKGPSGFYGMHMDKMFDGTIRKLSLTIELSDPKSFKGGDLVLQVGKVPDVIEKQQGKLVAFPSYILHEVKPVTKGTRYSLVSWITGNPYK</sequence>
<dbReference type="InterPro" id="IPR005123">
    <property type="entry name" value="Oxoglu/Fe-dep_dioxygenase_dom"/>
</dbReference>
<keyword evidence="5" id="KW-0408">Iron</keyword>
<dbReference type="GO" id="GO:0005506">
    <property type="term" value="F:iron ion binding"/>
    <property type="evidence" value="ECO:0007669"/>
    <property type="project" value="InterPro"/>
</dbReference>
<name>A0A6J5KQN9_9CAUD</name>
<dbReference type="GO" id="GO:0004656">
    <property type="term" value="F:procollagen-proline 4-dioxygenase activity"/>
    <property type="evidence" value="ECO:0007669"/>
    <property type="project" value="TreeGrafter"/>
</dbReference>